<dbReference type="SUPFAM" id="SSF53383">
    <property type="entry name" value="PLP-dependent transferases"/>
    <property type="match status" value="1"/>
</dbReference>
<name>A0A8U0HSY8_9EURY</name>
<dbReference type="Gene3D" id="3.90.1150.10">
    <property type="entry name" value="Aspartate Aminotransferase, domain 1"/>
    <property type="match status" value="1"/>
</dbReference>
<dbReference type="GO" id="GO:0030170">
    <property type="term" value="F:pyridoxal phosphate binding"/>
    <property type="evidence" value="ECO:0007669"/>
    <property type="project" value="InterPro"/>
</dbReference>
<organism evidence="2 3">
    <name type="scientific">Halorussus limi</name>
    <dbReference type="NCBI Taxonomy" id="2938695"/>
    <lineage>
        <taxon>Archaea</taxon>
        <taxon>Methanobacteriati</taxon>
        <taxon>Methanobacteriota</taxon>
        <taxon>Stenosarchaea group</taxon>
        <taxon>Halobacteria</taxon>
        <taxon>Halobacteriales</taxon>
        <taxon>Haladaptataceae</taxon>
        <taxon>Halorussus</taxon>
    </lineage>
</organism>
<feature type="domain" description="Aminotransferase class I/classII large" evidence="1">
    <location>
        <begin position="48"/>
        <end position="368"/>
    </location>
</feature>
<accession>A0A8U0HSY8</accession>
<dbReference type="Pfam" id="PF00155">
    <property type="entry name" value="Aminotran_1_2"/>
    <property type="match status" value="1"/>
</dbReference>
<sequence>MFPDIAYLEWISGRPETAEYDLGSSDLRRAPAGADEVVPPALADVVAGEATLRERLAEIYGVAPENVLVTAGATHANFLAAATAVTGAEAAEEATEGDGDGAEPASTPRVLVEKPGYEPLLATPSAVGATVDRFLRRADDGYLLDPDRVAAATVENTALVTVSNRHNPSGRLTDRETLAETARLVGDADSTLLVDEVYAPFRADPGDGPFGGPTAAGLPNTVVTNSLTKFFGFGGVRIGWLVADAGFVDRAHSVRHHVPAVAEPSRQLAGRALAAADQLADESRERIRANREALAEFVASREDLSGRVEPGCSYAFLDYDAADGDAVAEAAWNEGVLVVPGRFFDESDRFRVGAGGDPERVSAGLDRLGEVLDSLAG</sequence>
<dbReference type="InterPro" id="IPR015422">
    <property type="entry name" value="PyrdxlP-dep_Trfase_small"/>
</dbReference>
<dbReference type="Gene3D" id="3.40.640.10">
    <property type="entry name" value="Type I PLP-dependent aspartate aminotransferase-like (Major domain)"/>
    <property type="match status" value="1"/>
</dbReference>
<dbReference type="GeneID" id="72186691"/>
<keyword evidence="2" id="KW-0032">Aminotransferase</keyword>
<dbReference type="RefSeq" id="WP_248650038.1">
    <property type="nucleotide sequence ID" value="NZ_CP096659.1"/>
</dbReference>
<evidence type="ECO:0000259" key="1">
    <source>
        <dbReference type="Pfam" id="PF00155"/>
    </source>
</evidence>
<evidence type="ECO:0000313" key="3">
    <source>
        <dbReference type="Proteomes" id="UP000830729"/>
    </source>
</evidence>
<evidence type="ECO:0000313" key="2">
    <source>
        <dbReference type="EMBL" id="UPV73988.1"/>
    </source>
</evidence>
<keyword evidence="2" id="KW-0808">Transferase</keyword>
<dbReference type="PANTHER" id="PTHR43510">
    <property type="entry name" value="AMINOTRANSFERASE FUNCTION, HYPOTHETICAL (EUROFUNG)"/>
    <property type="match status" value="1"/>
</dbReference>
<dbReference type="PANTHER" id="PTHR43510:SF1">
    <property type="entry name" value="AMINOTRANSFERASE FUNCTION, HYPOTHETICAL (EUROFUNG)"/>
    <property type="match status" value="1"/>
</dbReference>
<dbReference type="KEGG" id="halx:M0R89_15790"/>
<keyword evidence="3" id="KW-1185">Reference proteome</keyword>
<dbReference type="CDD" id="cd00609">
    <property type="entry name" value="AAT_like"/>
    <property type="match status" value="1"/>
</dbReference>
<dbReference type="InterPro" id="IPR015421">
    <property type="entry name" value="PyrdxlP-dep_Trfase_major"/>
</dbReference>
<dbReference type="InterPro" id="IPR015424">
    <property type="entry name" value="PyrdxlP-dep_Trfase"/>
</dbReference>
<dbReference type="GO" id="GO:0008483">
    <property type="term" value="F:transaminase activity"/>
    <property type="evidence" value="ECO:0007669"/>
    <property type="project" value="UniProtKB-KW"/>
</dbReference>
<dbReference type="AlphaFoldDB" id="A0A8U0HSY8"/>
<reference evidence="2 3" key="1">
    <citation type="submission" date="2022-04" db="EMBL/GenBank/DDBJ databases">
        <title>Diverse halophilic archaea isolated from saline environments.</title>
        <authorList>
            <person name="Cui H.-L."/>
        </authorList>
    </citation>
    <scope>NUCLEOTIDE SEQUENCE [LARGE SCALE GENOMIC DNA]</scope>
    <source>
        <strain evidence="2 3">XZYJT49</strain>
    </source>
</reference>
<dbReference type="InterPro" id="IPR004839">
    <property type="entry name" value="Aminotransferase_I/II_large"/>
</dbReference>
<protein>
    <submittedName>
        <fullName evidence="2">Pyridoxal phosphate-dependent aminotransferase</fullName>
    </submittedName>
</protein>
<dbReference type="EMBL" id="CP096659">
    <property type="protein sequence ID" value="UPV73988.1"/>
    <property type="molecule type" value="Genomic_DNA"/>
</dbReference>
<gene>
    <name evidence="2" type="ORF">M0R89_15790</name>
</gene>
<dbReference type="Proteomes" id="UP000830729">
    <property type="component" value="Chromosome"/>
</dbReference>
<proteinExistence type="predicted"/>